<organism evidence="4 5">
    <name type="scientific">Mesorhabditis spiculigera</name>
    <dbReference type="NCBI Taxonomy" id="96644"/>
    <lineage>
        <taxon>Eukaryota</taxon>
        <taxon>Metazoa</taxon>
        <taxon>Ecdysozoa</taxon>
        <taxon>Nematoda</taxon>
        <taxon>Chromadorea</taxon>
        <taxon>Rhabditida</taxon>
        <taxon>Rhabditina</taxon>
        <taxon>Rhabditomorpha</taxon>
        <taxon>Rhabditoidea</taxon>
        <taxon>Rhabditidae</taxon>
        <taxon>Mesorhabditinae</taxon>
        <taxon>Mesorhabditis</taxon>
    </lineage>
</organism>
<dbReference type="EMBL" id="CATQJA010002706">
    <property type="protein sequence ID" value="CAJ0585625.1"/>
    <property type="molecule type" value="Genomic_DNA"/>
</dbReference>
<dbReference type="InterPro" id="IPR003582">
    <property type="entry name" value="ShKT_dom"/>
</dbReference>
<dbReference type="PANTHER" id="PTHR21724:SF0">
    <property type="entry name" value="SHKT DOMAIN-CONTAINING PROTEIN"/>
    <property type="match status" value="1"/>
</dbReference>
<proteinExistence type="predicted"/>
<dbReference type="Proteomes" id="UP001177023">
    <property type="component" value="Unassembled WGS sequence"/>
</dbReference>
<keyword evidence="5" id="KW-1185">Reference proteome</keyword>
<feature type="chain" id="PRO_5041369344" description="ShKT domain-containing protein" evidence="2">
    <location>
        <begin position="18"/>
        <end position="234"/>
    </location>
</feature>
<name>A0AA36DG02_9BILA</name>
<sequence>MKSSILALALLMAGASATITDLNCTSAGVYDKSAFNCENVQNDAFCTAVFGTTALTVGDNTDRPNACWKGTTDFDPNIQMGAVASCPKTCGYCCLSSAFTCTNKEFPRVNCKTVTDAQCKDVLWRQILADDCPARCGFCNDGGCIDAAIECANDKSICRNVDTIDFARANCKKTCGYCEGSSTTGVTGSTTRAYGCQDQNPMMCGKWQQNGFCQSSFYPDAQKRQYCARTCNMC</sequence>
<evidence type="ECO:0000256" key="1">
    <source>
        <dbReference type="PROSITE-ProRule" id="PRU01005"/>
    </source>
</evidence>
<dbReference type="AlphaFoldDB" id="A0AA36DG02"/>
<comment type="caution">
    <text evidence="1">Lacks conserved residue(s) required for the propagation of feature annotation.</text>
</comment>
<evidence type="ECO:0000313" key="4">
    <source>
        <dbReference type="EMBL" id="CAJ0585625.1"/>
    </source>
</evidence>
<evidence type="ECO:0000259" key="3">
    <source>
        <dbReference type="PROSITE" id="PS51670"/>
    </source>
</evidence>
<dbReference type="Gene3D" id="1.10.10.1940">
    <property type="match status" value="2"/>
</dbReference>
<feature type="domain" description="ShKT" evidence="3">
    <location>
        <begin position="144"/>
        <end position="178"/>
    </location>
</feature>
<feature type="domain" description="ShKT" evidence="3">
    <location>
        <begin position="101"/>
        <end position="139"/>
    </location>
</feature>
<dbReference type="PROSITE" id="PS51670">
    <property type="entry name" value="SHKT"/>
    <property type="match status" value="3"/>
</dbReference>
<dbReference type="Gene3D" id="1.10.10.1870">
    <property type="entry name" value="ShTK domain-like"/>
    <property type="match status" value="1"/>
</dbReference>
<protein>
    <recommendedName>
        <fullName evidence="3">ShKT domain-containing protein</fullName>
    </recommendedName>
</protein>
<dbReference type="PANTHER" id="PTHR21724">
    <property type="entry name" value="SHKT DOMAIN-CONTAINING PROTEIN"/>
    <property type="match status" value="1"/>
</dbReference>
<evidence type="ECO:0000256" key="2">
    <source>
        <dbReference type="SAM" id="SignalP"/>
    </source>
</evidence>
<feature type="domain" description="ShKT" evidence="3">
    <location>
        <begin position="196"/>
        <end position="234"/>
    </location>
</feature>
<keyword evidence="1" id="KW-1015">Disulfide bond</keyword>
<feature type="signal peptide" evidence="2">
    <location>
        <begin position="1"/>
        <end position="17"/>
    </location>
</feature>
<dbReference type="Pfam" id="PF01549">
    <property type="entry name" value="ShK"/>
    <property type="match status" value="4"/>
</dbReference>
<feature type="non-terminal residue" evidence="4">
    <location>
        <position position="234"/>
    </location>
</feature>
<evidence type="ECO:0000313" key="5">
    <source>
        <dbReference type="Proteomes" id="UP001177023"/>
    </source>
</evidence>
<feature type="disulfide bond" evidence="1">
    <location>
        <begin position="144"/>
        <end position="178"/>
    </location>
</feature>
<comment type="caution">
    <text evidence="4">The sequence shown here is derived from an EMBL/GenBank/DDBJ whole genome shotgun (WGS) entry which is preliminary data.</text>
</comment>
<reference evidence="4" key="1">
    <citation type="submission" date="2023-06" db="EMBL/GenBank/DDBJ databases">
        <authorList>
            <person name="Delattre M."/>
        </authorList>
    </citation>
    <scope>NUCLEOTIDE SEQUENCE</scope>
    <source>
        <strain evidence="4">AF72</strain>
    </source>
</reference>
<accession>A0AA36DG02</accession>
<keyword evidence="2" id="KW-0732">Signal</keyword>
<dbReference type="SMART" id="SM00254">
    <property type="entry name" value="ShKT"/>
    <property type="match status" value="4"/>
</dbReference>
<gene>
    <name evidence="4" type="ORF">MSPICULIGERA_LOCUS23638</name>
</gene>